<dbReference type="Proteomes" id="UP000252519">
    <property type="component" value="Unassembled WGS sequence"/>
</dbReference>
<keyword evidence="1" id="KW-0472">Membrane</keyword>
<keyword evidence="1" id="KW-1133">Transmembrane helix</keyword>
<keyword evidence="4" id="KW-1185">Reference proteome</keyword>
<accession>A0A368G505</accession>
<dbReference type="OrthoDB" id="16464at2759"/>
<name>A0A368G505_ANCCA</name>
<dbReference type="SUPFAM" id="SSF51735">
    <property type="entry name" value="NAD(P)-binding Rossmann-fold domains"/>
    <property type="match status" value="1"/>
</dbReference>
<comment type="caution">
    <text evidence="3">The sequence shown here is derived from an EMBL/GenBank/DDBJ whole genome shotgun (WGS) entry which is preliminary data.</text>
</comment>
<proteinExistence type="predicted"/>
<evidence type="ECO:0000259" key="2">
    <source>
        <dbReference type="Pfam" id="PF16363"/>
    </source>
</evidence>
<evidence type="ECO:0000313" key="4">
    <source>
        <dbReference type="Proteomes" id="UP000252519"/>
    </source>
</evidence>
<dbReference type="EMBL" id="JOJR01000335">
    <property type="protein sequence ID" value="RCN39513.1"/>
    <property type="molecule type" value="Genomic_DNA"/>
</dbReference>
<feature type="domain" description="NAD(P)-binding" evidence="2">
    <location>
        <begin position="12"/>
        <end position="84"/>
    </location>
</feature>
<dbReference type="AlphaFoldDB" id="A0A368G505"/>
<feature type="transmembrane region" description="Helical" evidence="1">
    <location>
        <begin position="84"/>
        <end position="104"/>
    </location>
</feature>
<reference evidence="3 4" key="1">
    <citation type="submission" date="2014-10" db="EMBL/GenBank/DDBJ databases">
        <title>Draft genome of the hookworm Ancylostoma caninum.</title>
        <authorList>
            <person name="Mitreva M."/>
        </authorList>
    </citation>
    <scope>NUCLEOTIDE SEQUENCE [LARGE SCALE GENOMIC DNA]</scope>
    <source>
        <strain evidence="3 4">Baltimore</strain>
    </source>
</reference>
<protein>
    <recommendedName>
        <fullName evidence="2">NAD(P)-binding domain-containing protein</fullName>
    </recommendedName>
</protein>
<dbReference type="InterPro" id="IPR036291">
    <property type="entry name" value="NAD(P)-bd_dom_sf"/>
</dbReference>
<dbReference type="InterPro" id="IPR016040">
    <property type="entry name" value="NAD(P)-bd_dom"/>
</dbReference>
<dbReference type="PANTHER" id="PTHR43000">
    <property type="entry name" value="DTDP-D-GLUCOSE 4,6-DEHYDRATASE-RELATED"/>
    <property type="match status" value="1"/>
</dbReference>
<dbReference type="STRING" id="29170.A0A368G505"/>
<evidence type="ECO:0000313" key="3">
    <source>
        <dbReference type="EMBL" id="RCN39513.1"/>
    </source>
</evidence>
<gene>
    <name evidence="3" type="ORF">ANCCAN_14576</name>
</gene>
<dbReference type="GO" id="GO:0003824">
    <property type="term" value="F:catalytic activity"/>
    <property type="evidence" value="ECO:0007669"/>
    <property type="project" value="UniProtKB-ARBA"/>
</dbReference>
<evidence type="ECO:0000256" key="1">
    <source>
        <dbReference type="SAM" id="Phobius"/>
    </source>
</evidence>
<keyword evidence="1" id="KW-0812">Transmembrane</keyword>
<dbReference type="Gene3D" id="3.40.50.720">
    <property type="entry name" value="NAD(P)-binding Rossmann-like Domain"/>
    <property type="match status" value="1"/>
</dbReference>
<sequence>MVENLAEPRCVLITGGCGFIGSNFINFIADRWKSSRIVNYDKLAFGASPYHVEKRIRESNRYTFIEARLEDQDILDRCLHEHQVGILCYSICLFLSVYLFVFCFHNY</sequence>
<dbReference type="Pfam" id="PF16363">
    <property type="entry name" value="GDP_Man_Dehyd"/>
    <property type="match status" value="1"/>
</dbReference>
<organism evidence="3 4">
    <name type="scientific">Ancylostoma caninum</name>
    <name type="common">Dog hookworm</name>
    <dbReference type="NCBI Taxonomy" id="29170"/>
    <lineage>
        <taxon>Eukaryota</taxon>
        <taxon>Metazoa</taxon>
        <taxon>Ecdysozoa</taxon>
        <taxon>Nematoda</taxon>
        <taxon>Chromadorea</taxon>
        <taxon>Rhabditida</taxon>
        <taxon>Rhabditina</taxon>
        <taxon>Rhabditomorpha</taxon>
        <taxon>Strongyloidea</taxon>
        <taxon>Ancylostomatidae</taxon>
        <taxon>Ancylostomatinae</taxon>
        <taxon>Ancylostoma</taxon>
    </lineage>
</organism>